<comment type="similarity">
    <text evidence="2">Belongs to the HIBADH-related family.</text>
</comment>
<dbReference type="InterPro" id="IPR006115">
    <property type="entry name" value="6PGDH_NADP-bd"/>
</dbReference>
<dbReference type="InterPro" id="IPR011548">
    <property type="entry name" value="HIBADH"/>
</dbReference>
<comment type="pathway">
    <text evidence="1">Amino-acid degradation.</text>
</comment>
<organism evidence="9 10">
    <name type="scientific">Brevibacterium yomogidense</name>
    <dbReference type="NCBI Taxonomy" id="946573"/>
    <lineage>
        <taxon>Bacteria</taxon>
        <taxon>Bacillati</taxon>
        <taxon>Actinomycetota</taxon>
        <taxon>Actinomycetes</taxon>
        <taxon>Micrococcales</taxon>
        <taxon>Brevibacteriaceae</taxon>
        <taxon>Brevibacterium</taxon>
    </lineage>
</organism>
<dbReference type="SUPFAM" id="SSF51735">
    <property type="entry name" value="NAD(P)-binding Rossmann-fold domains"/>
    <property type="match status" value="1"/>
</dbReference>
<dbReference type="SUPFAM" id="SSF48179">
    <property type="entry name" value="6-phosphogluconate dehydrogenase C-terminal domain-like"/>
    <property type="match status" value="1"/>
</dbReference>
<evidence type="ECO:0000256" key="3">
    <source>
        <dbReference type="ARBA" id="ARBA00022456"/>
    </source>
</evidence>
<feature type="domain" description="6-phosphogluconate dehydrogenase NADP-binding" evidence="7">
    <location>
        <begin position="4"/>
        <end position="162"/>
    </location>
</feature>
<dbReference type="Proteomes" id="UP000196581">
    <property type="component" value="Unassembled WGS sequence"/>
</dbReference>
<dbReference type="PIRSF" id="PIRSF000103">
    <property type="entry name" value="HIBADH"/>
    <property type="match status" value="1"/>
</dbReference>
<reference evidence="10" key="1">
    <citation type="submission" date="2017-02" db="EMBL/GenBank/DDBJ databases">
        <authorList>
            <person name="Dridi B."/>
        </authorList>
    </citation>
    <scope>NUCLEOTIDE SEQUENCE [LARGE SCALE GENOMIC DNA]</scope>
    <source>
        <strain evidence="10">B Co 03.10</strain>
    </source>
</reference>
<keyword evidence="10" id="KW-1185">Reference proteome</keyword>
<dbReference type="InterPro" id="IPR008927">
    <property type="entry name" value="6-PGluconate_DH-like_C_sf"/>
</dbReference>
<dbReference type="GO" id="GO:0051287">
    <property type="term" value="F:NAD binding"/>
    <property type="evidence" value="ECO:0007669"/>
    <property type="project" value="InterPro"/>
</dbReference>
<keyword evidence="4 9" id="KW-0560">Oxidoreductase</keyword>
<protein>
    <submittedName>
        <fullName evidence="9">3-hydroxyisobutyrate dehydrogenase</fullName>
        <ecNumber evidence="9">1.1.1.31</ecNumber>
    </submittedName>
</protein>
<proteinExistence type="inferred from homology"/>
<dbReference type="EMBL" id="FWFF01000009">
    <property type="protein sequence ID" value="SLM96742.1"/>
    <property type="molecule type" value="Genomic_DNA"/>
</dbReference>
<dbReference type="GO" id="GO:0050661">
    <property type="term" value="F:NADP binding"/>
    <property type="evidence" value="ECO:0007669"/>
    <property type="project" value="InterPro"/>
</dbReference>
<dbReference type="PANTHER" id="PTHR22981:SF7">
    <property type="entry name" value="3-HYDROXYISOBUTYRATE DEHYDROGENASE, MITOCHONDRIAL"/>
    <property type="match status" value="1"/>
</dbReference>
<dbReference type="EC" id="1.1.1.31" evidence="9"/>
<dbReference type="PANTHER" id="PTHR22981">
    <property type="entry name" value="3-HYDROXYISOBUTYRATE DEHYDROGENASE-RELATED"/>
    <property type="match status" value="1"/>
</dbReference>
<dbReference type="RefSeq" id="WP_087006350.1">
    <property type="nucleotide sequence ID" value="NZ_FWFF01000009.1"/>
</dbReference>
<feature type="active site" evidence="6">
    <location>
        <position position="171"/>
    </location>
</feature>
<dbReference type="Gene3D" id="3.40.50.720">
    <property type="entry name" value="NAD(P)-binding Rossmann-like Domain"/>
    <property type="match status" value="1"/>
</dbReference>
<evidence type="ECO:0000259" key="8">
    <source>
        <dbReference type="Pfam" id="PF14833"/>
    </source>
</evidence>
<keyword evidence="3" id="KW-0101">Branched-chain amino acid catabolism</keyword>
<dbReference type="NCBIfam" id="TIGR01692">
    <property type="entry name" value="HIBADH"/>
    <property type="match status" value="1"/>
</dbReference>
<dbReference type="Pfam" id="PF03446">
    <property type="entry name" value="NAD_binding_2"/>
    <property type="match status" value="1"/>
</dbReference>
<dbReference type="Pfam" id="PF14833">
    <property type="entry name" value="NAD_binding_11"/>
    <property type="match status" value="1"/>
</dbReference>
<dbReference type="AlphaFoldDB" id="A0A1X6XBV5"/>
<sequence length="303" mass="31620">MAHIGWIGLGNMGHPMTKNLIAAGHTVTGYDVVEAAITAAAEDGVTPAASIAEAVAGADVVFTMLPKGEHARTVYLDADGVFDSAETSTLLVDSSTIDFDSARTLHKEARERGFRFLDGPVSGGIGGAQAGTLTFMLGGDEDVVAEAKPIIEVMAGNIFHAGGEAAGQAAKIANNMQLAISLQGVVEGAVLAQRFGLDPKVFFDIASVSSGDSWPLRNWYPVPGVVETSPSEREFAAGFSTMLMHKDLGLALAGAESQGVDLPAASLVHEKLQQLIDDGWGNYDTSILIRSVDPESKGLPKEK</sequence>
<dbReference type="InterPro" id="IPR036291">
    <property type="entry name" value="NAD(P)-bd_dom_sf"/>
</dbReference>
<keyword evidence="5" id="KW-0520">NAD</keyword>
<evidence type="ECO:0000256" key="1">
    <source>
        <dbReference type="ARBA" id="ARBA00005023"/>
    </source>
</evidence>
<evidence type="ECO:0000256" key="6">
    <source>
        <dbReference type="PIRSR" id="PIRSR000103-1"/>
    </source>
</evidence>
<evidence type="ECO:0000256" key="4">
    <source>
        <dbReference type="ARBA" id="ARBA00023002"/>
    </source>
</evidence>
<evidence type="ECO:0000256" key="2">
    <source>
        <dbReference type="ARBA" id="ARBA00009080"/>
    </source>
</evidence>
<dbReference type="Gene3D" id="1.10.1040.10">
    <property type="entry name" value="N-(1-d-carboxylethyl)-l-norvaline Dehydrogenase, domain 2"/>
    <property type="match status" value="1"/>
</dbReference>
<name>A0A1X6XBV5_9MICO</name>
<dbReference type="InterPro" id="IPR013328">
    <property type="entry name" value="6PGD_dom2"/>
</dbReference>
<feature type="domain" description="3-hydroxyisobutyrate dehydrogenase-like NAD-binding" evidence="8">
    <location>
        <begin position="166"/>
        <end position="290"/>
    </location>
</feature>
<dbReference type="GO" id="GO:0009083">
    <property type="term" value="P:branched-chain amino acid catabolic process"/>
    <property type="evidence" value="ECO:0007669"/>
    <property type="project" value="UniProtKB-KW"/>
</dbReference>
<evidence type="ECO:0000313" key="9">
    <source>
        <dbReference type="EMBL" id="SLM96742.1"/>
    </source>
</evidence>
<evidence type="ECO:0000313" key="10">
    <source>
        <dbReference type="Proteomes" id="UP000196581"/>
    </source>
</evidence>
<dbReference type="InterPro" id="IPR015815">
    <property type="entry name" value="HIBADH-related"/>
</dbReference>
<evidence type="ECO:0000259" key="7">
    <source>
        <dbReference type="Pfam" id="PF03446"/>
    </source>
</evidence>
<gene>
    <name evidence="9" type="ORF">FM105_06215</name>
</gene>
<evidence type="ECO:0000256" key="5">
    <source>
        <dbReference type="ARBA" id="ARBA00023027"/>
    </source>
</evidence>
<accession>A0A1X6XBV5</accession>
<dbReference type="InterPro" id="IPR029154">
    <property type="entry name" value="HIBADH-like_NADP-bd"/>
</dbReference>
<dbReference type="GO" id="GO:0008442">
    <property type="term" value="F:3-hydroxyisobutyrate dehydrogenase activity"/>
    <property type="evidence" value="ECO:0007669"/>
    <property type="project" value="UniProtKB-EC"/>
</dbReference>